<comment type="subunit">
    <text evidence="11">Monomer. Forms a complex with RARG and the SRA1 RNA in the nucleus.</text>
</comment>
<dbReference type="InterPro" id="IPR020097">
    <property type="entry name" value="PsdUridine_synth_TruA_a/b_dom"/>
</dbReference>
<comment type="catalytic activity">
    <reaction evidence="9">
        <text>uridine(38/39/40) in tRNA = pseudouridine(38/39/40) in tRNA</text>
        <dbReference type="Rhea" id="RHEA:22376"/>
        <dbReference type="Rhea" id="RHEA-COMP:10085"/>
        <dbReference type="Rhea" id="RHEA-COMP:10087"/>
        <dbReference type="ChEBI" id="CHEBI:65314"/>
        <dbReference type="ChEBI" id="CHEBI:65315"/>
        <dbReference type="EC" id="5.4.99.12"/>
    </reaction>
</comment>
<keyword evidence="5" id="KW-0819">tRNA processing</keyword>
<evidence type="ECO:0000256" key="5">
    <source>
        <dbReference type="ARBA" id="ARBA00022694"/>
    </source>
</evidence>
<comment type="subcellular location">
    <subcellularLocation>
        <location evidence="2">Nucleus</location>
    </subcellularLocation>
</comment>
<dbReference type="GO" id="GO:0160147">
    <property type="term" value="F:tRNA pseudouridine(38-40) synthase activity"/>
    <property type="evidence" value="ECO:0007669"/>
    <property type="project" value="UniProtKB-EC"/>
</dbReference>
<evidence type="ECO:0000256" key="16">
    <source>
        <dbReference type="ARBA" id="ARBA00080849"/>
    </source>
</evidence>
<dbReference type="NCBIfam" id="TIGR00071">
    <property type="entry name" value="hisT_truA"/>
    <property type="match status" value="1"/>
</dbReference>
<dbReference type="GO" id="GO:0003723">
    <property type="term" value="F:RNA binding"/>
    <property type="evidence" value="ECO:0007669"/>
    <property type="project" value="InterPro"/>
</dbReference>
<organism evidence="22">
    <name type="scientific">Panstrongylus megistus</name>
    <dbReference type="NCBI Taxonomy" id="65343"/>
    <lineage>
        <taxon>Eukaryota</taxon>
        <taxon>Metazoa</taxon>
        <taxon>Ecdysozoa</taxon>
        <taxon>Arthropoda</taxon>
        <taxon>Hexapoda</taxon>
        <taxon>Insecta</taxon>
        <taxon>Pterygota</taxon>
        <taxon>Neoptera</taxon>
        <taxon>Paraneoptera</taxon>
        <taxon>Hemiptera</taxon>
        <taxon>Heteroptera</taxon>
        <taxon>Panheteroptera</taxon>
        <taxon>Cimicomorpha</taxon>
        <taxon>Reduviidae</taxon>
        <taxon>Triatominae</taxon>
        <taxon>Panstrongylus</taxon>
    </lineage>
</organism>
<dbReference type="InterPro" id="IPR020094">
    <property type="entry name" value="TruA/RsuA/RluB/E/F_N"/>
</dbReference>
<evidence type="ECO:0000256" key="11">
    <source>
        <dbReference type="ARBA" id="ARBA00064589"/>
    </source>
</evidence>
<evidence type="ECO:0000256" key="9">
    <source>
        <dbReference type="ARBA" id="ARBA00052184"/>
    </source>
</evidence>
<evidence type="ECO:0000313" key="22">
    <source>
        <dbReference type="EMBL" id="JAC87250.1"/>
    </source>
</evidence>
<dbReference type="GO" id="GO:1990481">
    <property type="term" value="P:mRNA pseudouridine synthesis"/>
    <property type="evidence" value="ECO:0007669"/>
    <property type="project" value="TreeGrafter"/>
</dbReference>
<dbReference type="GO" id="GO:0006397">
    <property type="term" value="P:mRNA processing"/>
    <property type="evidence" value="ECO:0007669"/>
    <property type="project" value="UniProtKB-KW"/>
</dbReference>
<dbReference type="InterPro" id="IPR020103">
    <property type="entry name" value="PsdUridine_synth_cat_dom_sf"/>
</dbReference>
<keyword evidence="6" id="KW-0413">Isomerase</keyword>
<comment type="similarity">
    <text evidence="3">Belongs to the tRNA pseudouridine synthase TruA family.</text>
</comment>
<dbReference type="CDD" id="cd02568">
    <property type="entry name" value="PseudoU_synth_PUS1_PUS2"/>
    <property type="match status" value="1"/>
</dbReference>
<accession>A0A069DTI3</accession>
<dbReference type="AlphaFoldDB" id="A0A069DTI3"/>
<reference evidence="22" key="1">
    <citation type="journal article" date="2015" name="J. Med. Entomol.">
        <title>A Deep Insight Into the Sialotranscriptome of the Chagas Disease Vector, Panstrongylus megistus (Hemiptera: Heteroptera).</title>
        <authorList>
            <person name="Ribeiro J.M."/>
            <person name="Schwarz A."/>
            <person name="Francischetti I.M."/>
        </authorList>
    </citation>
    <scope>NUCLEOTIDE SEQUENCE</scope>
    <source>
        <tissue evidence="22">Salivary glands</tissue>
    </source>
</reference>
<feature type="region of interest" description="Disordered" evidence="20">
    <location>
        <begin position="379"/>
        <end position="411"/>
    </location>
</feature>
<dbReference type="Pfam" id="PF01416">
    <property type="entry name" value="PseudoU_synth_1"/>
    <property type="match status" value="1"/>
</dbReference>
<evidence type="ECO:0000256" key="8">
    <source>
        <dbReference type="ARBA" id="ARBA00036943"/>
    </source>
</evidence>
<dbReference type="SUPFAM" id="SSF55120">
    <property type="entry name" value="Pseudouridine synthase"/>
    <property type="match status" value="1"/>
</dbReference>
<dbReference type="GO" id="GO:0031119">
    <property type="term" value="P:tRNA pseudouridine synthesis"/>
    <property type="evidence" value="ECO:0007669"/>
    <property type="project" value="InterPro"/>
</dbReference>
<dbReference type="InterPro" id="IPR041708">
    <property type="entry name" value="PUS1/PUS2-like"/>
</dbReference>
<evidence type="ECO:0000256" key="7">
    <source>
        <dbReference type="ARBA" id="ARBA00023242"/>
    </source>
</evidence>
<comment type="function">
    <text evidence="10">Pseudouridylate synthase that catalyzes pseudouridylation of tRNAs and mRNAs. Acts on positions 27/28 in the anticodon stem and also positions 34 and 36 in the anticodon of an intron containing tRNA. Also catalyzes pseudouridylation of mRNAs: mediates pseudouridylation of mRNAs with the consensus sequence 5'-UGUAG-3'. Acts as a regulator of pre-mRNA splicing by mediating pseudouridylation of pre-mRNAs at locations associated with alternatively spliced regions. Pseudouridylation of pre-mRNAs near splice sites directly regulates mRNA splicing and mRNA 3'-end processing. Involved in regulation of nuclear receptor activity through pseudouridylation of SRA1 mRNA.</text>
</comment>
<evidence type="ECO:0000256" key="6">
    <source>
        <dbReference type="ARBA" id="ARBA00023235"/>
    </source>
</evidence>
<proteinExistence type="evidence at transcript level"/>
<dbReference type="PANTHER" id="PTHR11142:SF4">
    <property type="entry name" value="PSEUDOURIDYLATE SYNTHASE 1 HOMOLOG"/>
    <property type="match status" value="1"/>
</dbReference>
<dbReference type="FunFam" id="3.30.70.580:FF:000002">
    <property type="entry name" value="tRNA pseudouridine synthase"/>
    <property type="match status" value="1"/>
</dbReference>
<evidence type="ECO:0000256" key="19">
    <source>
        <dbReference type="PIRSR" id="PIRSR641708-2"/>
    </source>
</evidence>
<comment type="catalytic activity">
    <reaction evidence="1">
        <text>a uridine in mRNA = a pseudouridine in mRNA</text>
        <dbReference type="Rhea" id="RHEA:56644"/>
        <dbReference type="Rhea" id="RHEA-COMP:14658"/>
        <dbReference type="Rhea" id="RHEA-COMP:14659"/>
        <dbReference type="ChEBI" id="CHEBI:65314"/>
        <dbReference type="ChEBI" id="CHEBI:65315"/>
    </reaction>
</comment>
<dbReference type="EMBL" id="GBGD01001639">
    <property type="protein sequence ID" value="JAC87250.1"/>
    <property type="molecule type" value="mRNA"/>
</dbReference>
<evidence type="ECO:0000256" key="14">
    <source>
        <dbReference type="ARBA" id="ARBA00075153"/>
    </source>
</evidence>
<evidence type="ECO:0000259" key="21">
    <source>
        <dbReference type="Pfam" id="PF01416"/>
    </source>
</evidence>
<evidence type="ECO:0000256" key="17">
    <source>
        <dbReference type="ARBA" id="ARBA00081344"/>
    </source>
</evidence>
<evidence type="ECO:0000256" key="15">
    <source>
        <dbReference type="ARBA" id="ARBA00079087"/>
    </source>
</evidence>
<evidence type="ECO:0000256" key="10">
    <source>
        <dbReference type="ARBA" id="ARBA00053709"/>
    </source>
</evidence>
<dbReference type="EC" id="5.4.99.12" evidence="12"/>
<evidence type="ECO:0000256" key="13">
    <source>
        <dbReference type="ARBA" id="ARBA00068582"/>
    </source>
</evidence>
<comment type="catalytic activity">
    <reaction evidence="8">
        <text>a uridine in tRNA = a pseudouridine in tRNA</text>
        <dbReference type="Rhea" id="RHEA:54572"/>
        <dbReference type="Rhea" id="RHEA-COMP:13339"/>
        <dbReference type="Rhea" id="RHEA-COMP:13934"/>
        <dbReference type="ChEBI" id="CHEBI:65314"/>
        <dbReference type="ChEBI" id="CHEBI:65315"/>
    </reaction>
</comment>
<feature type="compositionally biased region" description="Basic and acidic residues" evidence="20">
    <location>
        <begin position="396"/>
        <end position="411"/>
    </location>
</feature>
<evidence type="ECO:0000256" key="12">
    <source>
        <dbReference type="ARBA" id="ARBA00066509"/>
    </source>
</evidence>
<protein>
    <recommendedName>
        <fullName evidence="13">Pseudouridylate synthase 1 homolog</fullName>
        <ecNumber evidence="12">5.4.99.12</ecNumber>
    </recommendedName>
    <alternativeName>
        <fullName evidence="14">tRNA pseudouridine synthase 1</fullName>
    </alternativeName>
    <alternativeName>
        <fullName evidence="17">tRNA pseudouridine(38-40) synthase</fullName>
    </alternativeName>
    <alternativeName>
        <fullName evidence="15">tRNA pseudouridylate synthase I</fullName>
    </alternativeName>
    <alternativeName>
        <fullName evidence="16">tRNA-uridine isomerase I</fullName>
    </alternativeName>
</protein>
<feature type="compositionally biased region" description="Acidic residues" evidence="20">
    <location>
        <begin position="382"/>
        <end position="395"/>
    </location>
</feature>
<sequence length="411" mass="47240">KPMLSVTSKLGRRSLNSFLRTMSNCISETMPTENPLKRISENVSEVEEKRIRTDFQRIKRRKYAALICYSGTGYLGLQRNPGRKTIEEDLLTAMLKADAITEEAYNQPKVIEFQRAARTDKGVSAVRQILSLKLPLEISLETINSHLPEQIRMVAVKRATKGFNCKGHCDGRTYSYMMPSFAFAPKEQLPEESYRITDEIFEKTNELLQTFVGTHNYHNFTSRKKALDPSAQRYIISFICERPILTDGMEFVVLKVKGQSFMLHQIRKMVGLIIAIMRGVTSDETITKAWGEEKLDLPIAPGTGLVLEEVHYDRYNERYSNDGIHDPIEWSAVSDQLEEFKTKYILSNIVKTEKEEKSMLLWLENLPKHSFDVRNGHRNLIDDDEENEDGADEDESTLKSENKHSDKCKND</sequence>
<dbReference type="FunFam" id="3.30.70.660:FF:000002">
    <property type="entry name" value="tRNA pseudouridine synthase"/>
    <property type="match status" value="1"/>
</dbReference>
<evidence type="ECO:0000256" key="3">
    <source>
        <dbReference type="ARBA" id="ARBA00009375"/>
    </source>
</evidence>
<feature type="non-terminal residue" evidence="22">
    <location>
        <position position="1"/>
    </location>
</feature>
<evidence type="ECO:0000256" key="18">
    <source>
        <dbReference type="PIRSR" id="PIRSR641708-1"/>
    </source>
</evidence>
<feature type="domain" description="Pseudouridine synthase I TruA alpha/beta" evidence="21">
    <location>
        <begin position="209"/>
        <end position="313"/>
    </location>
</feature>
<keyword evidence="4" id="KW-0507">mRNA processing</keyword>
<dbReference type="HAMAP" id="MF_00171">
    <property type="entry name" value="TruA"/>
    <property type="match status" value="1"/>
</dbReference>
<dbReference type="PANTHER" id="PTHR11142">
    <property type="entry name" value="PSEUDOURIDYLATE SYNTHASE"/>
    <property type="match status" value="1"/>
</dbReference>
<keyword evidence="7" id="KW-0539">Nucleus</keyword>
<evidence type="ECO:0000256" key="1">
    <source>
        <dbReference type="ARBA" id="ARBA00001166"/>
    </source>
</evidence>
<feature type="binding site" evidence="19">
    <location>
        <position position="174"/>
    </location>
    <ligand>
        <name>substrate</name>
    </ligand>
</feature>
<evidence type="ECO:0000256" key="4">
    <source>
        <dbReference type="ARBA" id="ARBA00022664"/>
    </source>
</evidence>
<dbReference type="Gene3D" id="3.30.70.580">
    <property type="entry name" value="Pseudouridine synthase I, catalytic domain, N-terminal subdomain"/>
    <property type="match status" value="1"/>
</dbReference>
<feature type="active site" description="Nucleophile" evidence="18">
    <location>
        <position position="120"/>
    </location>
</feature>
<dbReference type="InterPro" id="IPR020095">
    <property type="entry name" value="PsdUridine_synth_TruA_C"/>
</dbReference>
<dbReference type="InterPro" id="IPR001406">
    <property type="entry name" value="PsdUridine_synth_TruA"/>
</dbReference>
<dbReference type="GO" id="GO:0005634">
    <property type="term" value="C:nucleus"/>
    <property type="evidence" value="ECO:0007669"/>
    <property type="project" value="UniProtKB-SubCell"/>
</dbReference>
<evidence type="ECO:0000256" key="2">
    <source>
        <dbReference type="ARBA" id="ARBA00004123"/>
    </source>
</evidence>
<name>A0A069DTI3_9HEMI</name>
<dbReference type="Gene3D" id="3.30.70.660">
    <property type="entry name" value="Pseudouridine synthase I, catalytic domain, C-terminal subdomain"/>
    <property type="match status" value="1"/>
</dbReference>
<evidence type="ECO:0000256" key="20">
    <source>
        <dbReference type="SAM" id="MobiDB-lite"/>
    </source>
</evidence>